<protein>
    <submittedName>
        <fullName evidence="1">Uncharacterized protein</fullName>
    </submittedName>
</protein>
<sequence length="159" mass="17463">MAPSCTISATSSSRYHPYRRSDGAVAIPQQSRAKRAFDELEQGDCAAPPSLEEVLAEVNPFLYVIGATEWRDCVRYLVLAHIGHPLQECVRLDALFGPSLRTERLYLPEPNPDAFKGCSTPALITLINLLLSAGMNIEGSFRDALVDSGRNLQCRADDL</sequence>
<evidence type="ECO:0000313" key="1">
    <source>
        <dbReference type="EMBL" id="KDQ08671.1"/>
    </source>
</evidence>
<dbReference type="EMBL" id="KL198087">
    <property type="protein sequence ID" value="KDQ08671.1"/>
    <property type="molecule type" value="Genomic_DNA"/>
</dbReference>
<dbReference type="HOGENOM" id="CLU_1660451_0_0_1"/>
<gene>
    <name evidence="1" type="ORF">BOTBODRAFT_37674</name>
</gene>
<dbReference type="AlphaFoldDB" id="A0A067MAN7"/>
<proteinExistence type="predicted"/>
<dbReference type="InParanoid" id="A0A067MAN7"/>
<evidence type="ECO:0000313" key="2">
    <source>
        <dbReference type="Proteomes" id="UP000027195"/>
    </source>
</evidence>
<organism evidence="1 2">
    <name type="scientific">Botryobasidium botryosum (strain FD-172 SS1)</name>
    <dbReference type="NCBI Taxonomy" id="930990"/>
    <lineage>
        <taxon>Eukaryota</taxon>
        <taxon>Fungi</taxon>
        <taxon>Dikarya</taxon>
        <taxon>Basidiomycota</taxon>
        <taxon>Agaricomycotina</taxon>
        <taxon>Agaricomycetes</taxon>
        <taxon>Cantharellales</taxon>
        <taxon>Botryobasidiaceae</taxon>
        <taxon>Botryobasidium</taxon>
    </lineage>
</organism>
<name>A0A067MAN7_BOTB1</name>
<accession>A0A067MAN7</accession>
<reference evidence="2" key="1">
    <citation type="journal article" date="2014" name="Proc. Natl. Acad. Sci. U.S.A.">
        <title>Extensive sampling of basidiomycete genomes demonstrates inadequacy of the white-rot/brown-rot paradigm for wood decay fungi.</title>
        <authorList>
            <person name="Riley R."/>
            <person name="Salamov A.A."/>
            <person name="Brown D.W."/>
            <person name="Nagy L.G."/>
            <person name="Floudas D."/>
            <person name="Held B.W."/>
            <person name="Levasseur A."/>
            <person name="Lombard V."/>
            <person name="Morin E."/>
            <person name="Otillar R."/>
            <person name="Lindquist E.A."/>
            <person name="Sun H."/>
            <person name="LaButti K.M."/>
            <person name="Schmutz J."/>
            <person name="Jabbour D."/>
            <person name="Luo H."/>
            <person name="Baker S.E."/>
            <person name="Pisabarro A.G."/>
            <person name="Walton J.D."/>
            <person name="Blanchette R.A."/>
            <person name="Henrissat B."/>
            <person name="Martin F."/>
            <person name="Cullen D."/>
            <person name="Hibbett D.S."/>
            <person name="Grigoriev I.V."/>
        </authorList>
    </citation>
    <scope>NUCLEOTIDE SEQUENCE [LARGE SCALE GENOMIC DNA]</scope>
    <source>
        <strain evidence="2">FD-172 SS1</strain>
    </source>
</reference>
<dbReference type="Proteomes" id="UP000027195">
    <property type="component" value="Unassembled WGS sequence"/>
</dbReference>
<keyword evidence="2" id="KW-1185">Reference proteome</keyword>